<dbReference type="EC" id="3.1.1.-" evidence="7"/>
<accession>V4A1Y1</accession>
<dbReference type="EMBL" id="KB202619">
    <property type="protein sequence ID" value="ESO88915.1"/>
    <property type="molecule type" value="Genomic_DNA"/>
</dbReference>
<dbReference type="AlphaFoldDB" id="V4A1Y1"/>
<keyword evidence="3 7" id="KW-0378">Hydrolase</keyword>
<evidence type="ECO:0000256" key="5">
    <source>
        <dbReference type="ARBA" id="ARBA00023098"/>
    </source>
</evidence>
<dbReference type="PANTHER" id="PTHR12370:SF1">
    <property type="entry name" value="PHOSPHOLIPASE B-LIKE 1"/>
    <property type="match status" value="1"/>
</dbReference>
<evidence type="ECO:0000313" key="9">
    <source>
        <dbReference type="Proteomes" id="UP000030746"/>
    </source>
</evidence>
<dbReference type="GO" id="GO:0004620">
    <property type="term" value="F:phospholipase activity"/>
    <property type="evidence" value="ECO:0007669"/>
    <property type="project" value="InterPro"/>
</dbReference>
<dbReference type="PANTHER" id="PTHR12370">
    <property type="entry name" value="PHOSPHOLIPASE B-RELATED"/>
    <property type="match status" value="1"/>
</dbReference>
<dbReference type="RefSeq" id="XP_009059967.1">
    <property type="nucleotide sequence ID" value="XM_009061719.1"/>
</dbReference>
<dbReference type="Gene3D" id="3.60.60.30">
    <property type="match status" value="1"/>
</dbReference>
<dbReference type="GeneID" id="20245860"/>
<protein>
    <recommendedName>
        <fullName evidence="7">Phospholipase B-like</fullName>
        <ecNumber evidence="7">3.1.1.-</ecNumber>
    </recommendedName>
</protein>
<evidence type="ECO:0000256" key="3">
    <source>
        <dbReference type="ARBA" id="ARBA00022801"/>
    </source>
</evidence>
<keyword evidence="9" id="KW-1185">Reference proteome</keyword>
<dbReference type="OMA" id="PEATVNW"/>
<keyword evidence="2" id="KW-0732">Signal</keyword>
<evidence type="ECO:0000256" key="4">
    <source>
        <dbReference type="ARBA" id="ARBA00022963"/>
    </source>
</evidence>
<name>V4A1Y1_LOTGI</name>
<dbReference type="HOGENOM" id="CLU_027106_4_0_1"/>
<sequence>MLYYSIFCTIFLLPYILGYKVFNGSLYCKERECNFKASVIDKVDSSAYGVYNDSLLDIGWSTLDLVAGYGPHQLDANIMYSAGFLEGILTARSISQHIQNIRDVIFRIKDRSIIEEKLKEYFNKQDKWMRSMIEDKSPQDGFWRHVYYILSQLDGLIAGYQAARELKPSLPKLEEYDFQMLNSNGDIFDLINIVHPEAIPDWRKMNRQEAVQYVHTHGRCSAMVKVLGAYENIYMSHSTWFNYGATYRIFKHWNFNIRDTQTSSKRLSFSSYPGFLISVDDFYILSSKMVMLQTTNNLFNKTLYKYCKPESLLAWHRVRIANMMANSGKQWAVSFSRYNSGTYNNQYMIVDLKNIHLNKAIEDNALWIIEQIPGLVSSTDVTPILRTGYWPSYNVPFFEEVYNKSGYPEFVAKHGIDLSYQLAPRAKIFRRDEGKVTDLETFKHIMRYNDFKTDPYSESDPCNSVCCRGDLEKSPNTMGCYDTKVTDFKMALNLQADVINGPTLGSDLPPFKWTSEFNQSHVGLPSFYNFSFIPTTPRWN</sequence>
<keyword evidence="6" id="KW-0325">Glycoprotein</keyword>
<reference evidence="8 9" key="1">
    <citation type="journal article" date="2013" name="Nature">
        <title>Insights into bilaterian evolution from three spiralian genomes.</title>
        <authorList>
            <person name="Simakov O."/>
            <person name="Marletaz F."/>
            <person name="Cho S.J."/>
            <person name="Edsinger-Gonzales E."/>
            <person name="Havlak P."/>
            <person name="Hellsten U."/>
            <person name="Kuo D.H."/>
            <person name="Larsson T."/>
            <person name="Lv J."/>
            <person name="Arendt D."/>
            <person name="Savage R."/>
            <person name="Osoegawa K."/>
            <person name="de Jong P."/>
            <person name="Grimwood J."/>
            <person name="Chapman J.A."/>
            <person name="Shapiro H."/>
            <person name="Aerts A."/>
            <person name="Otillar R.P."/>
            <person name="Terry A.Y."/>
            <person name="Boore J.L."/>
            <person name="Grigoriev I.V."/>
            <person name="Lindberg D.R."/>
            <person name="Seaver E.C."/>
            <person name="Weisblat D.A."/>
            <person name="Putnam N.H."/>
            <person name="Rokhsar D.S."/>
        </authorList>
    </citation>
    <scope>NUCLEOTIDE SEQUENCE [LARGE SCALE GENOMIC DNA]</scope>
</reference>
<dbReference type="Pfam" id="PF04916">
    <property type="entry name" value="Phospholip_B"/>
    <property type="match status" value="1"/>
</dbReference>
<evidence type="ECO:0000313" key="8">
    <source>
        <dbReference type="EMBL" id="ESO88915.1"/>
    </source>
</evidence>
<dbReference type="GO" id="GO:0005576">
    <property type="term" value="C:extracellular region"/>
    <property type="evidence" value="ECO:0007669"/>
    <property type="project" value="TreeGrafter"/>
</dbReference>
<organism evidence="8 9">
    <name type="scientific">Lottia gigantea</name>
    <name type="common">Giant owl limpet</name>
    <dbReference type="NCBI Taxonomy" id="225164"/>
    <lineage>
        <taxon>Eukaryota</taxon>
        <taxon>Metazoa</taxon>
        <taxon>Spiralia</taxon>
        <taxon>Lophotrochozoa</taxon>
        <taxon>Mollusca</taxon>
        <taxon>Gastropoda</taxon>
        <taxon>Patellogastropoda</taxon>
        <taxon>Lottioidea</taxon>
        <taxon>Lottiidae</taxon>
        <taxon>Lottia</taxon>
    </lineage>
</organism>
<evidence type="ECO:0000256" key="6">
    <source>
        <dbReference type="ARBA" id="ARBA00023180"/>
    </source>
</evidence>
<comment type="function">
    <text evidence="7">Putative phospholipase.</text>
</comment>
<proteinExistence type="inferred from homology"/>
<dbReference type="KEGG" id="lgi:LOTGIDRAFT_205711"/>
<gene>
    <name evidence="8" type="ORF">LOTGIDRAFT_205711</name>
</gene>
<keyword evidence="4 7" id="KW-0442">Lipid degradation</keyword>
<dbReference type="OrthoDB" id="419508at2759"/>
<dbReference type="GO" id="GO:0009395">
    <property type="term" value="P:phospholipid catabolic process"/>
    <property type="evidence" value="ECO:0007669"/>
    <property type="project" value="TreeGrafter"/>
</dbReference>
<dbReference type="CTD" id="20245860"/>
<dbReference type="InterPro" id="IPR007000">
    <property type="entry name" value="PLipase_B-like"/>
</dbReference>
<evidence type="ECO:0000256" key="1">
    <source>
        <dbReference type="ARBA" id="ARBA00007835"/>
    </source>
</evidence>
<evidence type="ECO:0000256" key="7">
    <source>
        <dbReference type="RuleBase" id="RU364138"/>
    </source>
</evidence>
<dbReference type="Proteomes" id="UP000030746">
    <property type="component" value="Unassembled WGS sequence"/>
</dbReference>
<evidence type="ECO:0000256" key="2">
    <source>
        <dbReference type="ARBA" id="ARBA00022729"/>
    </source>
</evidence>
<comment type="similarity">
    <text evidence="1 7">Belongs to the phospholipase B-like family.</text>
</comment>
<keyword evidence="5 7" id="KW-0443">Lipid metabolism</keyword>